<evidence type="ECO:0000313" key="2">
    <source>
        <dbReference type="EMBL" id="RXH86654.1"/>
    </source>
</evidence>
<feature type="region of interest" description="Disordered" evidence="1">
    <location>
        <begin position="400"/>
        <end position="431"/>
    </location>
</feature>
<dbReference type="PANTHER" id="PTHR47165:SF4">
    <property type="entry name" value="OS03G0429900 PROTEIN"/>
    <property type="match status" value="1"/>
</dbReference>
<name>A0A498IX18_MALDO</name>
<evidence type="ECO:0000313" key="3">
    <source>
        <dbReference type="Proteomes" id="UP000290289"/>
    </source>
</evidence>
<protein>
    <submittedName>
        <fullName evidence="2">Uncharacterized protein</fullName>
    </submittedName>
</protein>
<dbReference type="PANTHER" id="PTHR47165">
    <property type="entry name" value="OS03G0429900 PROTEIN"/>
    <property type="match status" value="1"/>
</dbReference>
<dbReference type="Proteomes" id="UP000290289">
    <property type="component" value="Chromosome 10"/>
</dbReference>
<reference evidence="2 3" key="1">
    <citation type="submission" date="2018-10" db="EMBL/GenBank/DDBJ databases">
        <title>A high-quality apple genome assembly.</title>
        <authorList>
            <person name="Hu J."/>
        </authorList>
    </citation>
    <scope>NUCLEOTIDE SEQUENCE [LARGE SCALE GENOMIC DNA]</scope>
    <source>
        <strain evidence="3">cv. HFTH1</strain>
        <tissue evidence="2">Young leaf</tissue>
    </source>
</reference>
<dbReference type="Gene3D" id="2.40.50.140">
    <property type="entry name" value="Nucleic acid-binding proteins"/>
    <property type="match status" value="2"/>
</dbReference>
<evidence type="ECO:0000256" key="1">
    <source>
        <dbReference type="SAM" id="MobiDB-lite"/>
    </source>
</evidence>
<dbReference type="InterPro" id="IPR012340">
    <property type="entry name" value="NA-bd_OB-fold"/>
</dbReference>
<comment type="caution">
    <text evidence="2">The sequence shown here is derived from an EMBL/GenBank/DDBJ whole genome shotgun (WGS) entry which is preliminary data.</text>
</comment>
<keyword evidence="3" id="KW-1185">Reference proteome</keyword>
<accession>A0A498IX18</accession>
<feature type="compositionally biased region" description="Low complexity" evidence="1">
    <location>
        <begin position="411"/>
        <end position="423"/>
    </location>
</feature>
<dbReference type="AlphaFoldDB" id="A0A498IX18"/>
<dbReference type="SUPFAM" id="SSF50249">
    <property type="entry name" value="Nucleic acid-binding proteins"/>
    <property type="match status" value="1"/>
</dbReference>
<sequence length="511" mass="59486">MVFRTSQLLSSSDNSVADKIKIRICRIWKSTIPGTVQKYTNLHCILVDEEQHAIEASTLDVDYDVMASKIEAGGCYEITEFQTVKIRGQYRVVLFTSKTTFRKLASVFPPISRHQFFLQDYNTLYPRLNRVDILTDVIGPISVVRQLEPKQINQRVVYKCDVVIQNIRCLQIVFNICCFGGIKRSKNYLSFLYGQKRGTNGYVVGRRCQSFFFFVSRRIFFASHCCFHKSESQDLPRFCNWKETLEMLSPFAIQGNEAQILYTAKKVTIDELAFFDPDLHKNDTFVCKASVKHFDTRFNWWYSACPNCVKQMHKDPTTGQLICQKHPNQIPTPYKVNLIFEDETNEMNSLIIGKCGEKHFGMPYKDLKKIFHLQFSNRRNTFNSNDILIHNVTEDTAMHPATPQPLSREITMSSPTVSSSTSTVEPNEQSFKRKRESIRRALFTGVEQRKFQTRIQELDEIPIRFLKKKSSQLLENQMLPLPKKKKTRSSYITFTFYFLLNFFYNADLIAI</sequence>
<dbReference type="EMBL" id="RDQH01000336">
    <property type="protein sequence ID" value="RXH86654.1"/>
    <property type="molecule type" value="Genomic_DNA"/>
</dbReference>
<gene>
    <name evidence="2" type="ORF">DVH24_021927</name>
</gene>
<proteinExistence type="predicted"/>
<organism evidence="2 3">
    <name type="scientific">Malus domestica</name>
    <name type="common">Apple</name>
    <name type="synonym">Pyrus malus</name>
    <dbReference type="NCBI Taxonomy" id="3750"/>
    <lineage>
        <taxon>Eukaryota</taxon>
        <taxon>Viridiplantae</taxon>
        <taxon>Streptophyta</taxon>
        <taxon>Embryophyta</taxon>
        <taxon>Tracheophyta</taxon>
        <taxon>Spermatophyta</taxon>
        <taxon>Magnoliopsida</taxon>
        <taxon>eudicotyledons</taxon>
        <taxon>Gunneridae</taxon>
        <taxon>Pentapetalae</taxon>
        <taxon>rosids</taxon>
        <taxon>fabids</taxon>
        <taxon>Rosales</taxon>
        <taxon>Rosaceae</taxon>
        <taxon>Amygdaloideae</taxon>
        <taxon>Maleae</taxon>
        <taxon>Malus</taxon>
    </lineage>
</organism>